<dbReference type="Pfam" id="PF02518">
    <property type="entry name" value="HATPase_c"/>
    <property type="match status" value="1"/>
</dbReference>
<dbReference type="PANTHER" id="PTHR34220:SF7">
    <property type="entry name" value="SENSOR HISTIDINE KINASE YPDA"/>
    <property type="match status" value="1"/>
</dbReference>
<evidence type="ECO:0000256" key="1">
    <source>
        <dbReference type="ARBA" id="ARBA00000085"/>
    </source>
</evidence>
<comment type="caution">
    <text evidence="12">The sequence shown here is derived from an EMBL/GenBank/DDBJ whole genome shotgun (WGS) entry which is preliminary data.</text>
</comment>
<dbReference type="RefSeq" id="WP_238720242.1">
    <property type="nucleotide sequence ID" value="NZ_JAHQCW010000001.1"/>
</dbReference>
<comment type="subcellular location">
    <subcellularLocation>
        <location evidence="2">Membrane</location>
    </subcellularLocation>
</comment>
<feature type="domain" description="Histidine kinase" evidence="10">
    <location>
        <begin position="473"/>
        <end position="568"/>
    </location>
</feature>
<evidence type="ECO:0000256" key="3">
    <source>
        <dbReference type="ARBA" id="ARBA00012438"/>
    </source>
</evidence>
<dbReference type="Gene3D" id="3.30.565.10">
    <property type="entry name" value="Histidine kinase-like ATPase, C-terminal domain"/>
    <property type="match status" value="1"/>
</dbReference>
<evidence type="ECO:0000256" key="8">
    <source>
        <dbReference type="SAM" id="Coils"/>
    </source>
</evidence>
<gene>
    <name evidence="12" type="ORF">KTH89_00600</name>
</gene>
<dbReference type="Gene3D" id="6.10.340.10">
    <property type="match status" value="1"/>
</dbReference>
<protein>
    <recommendedName>
        <fullName evidence="3">histidine kinase</fullName>
        <ecNumber evidence="3">2.7.13.3</ecNumber>
    </recommendedName>
</protein>
<accession>A0A949JUQ5</accession>
<dbReference type="Proteomes" id="UP000712157">
    <property type="component" value="Unassembled WGS sequence"/>
</dbReference>
<keyword evidence="5" id="KW-0808">Transferase</keyword>
<evidence type="ECO:0000256" key="6">
    <source>
        <dbReference type="ARBA" id="ARBA00022777"/>
    </source>
</evidence>
<dbReference type="PROSITE" id="PS50885">
    <property type="entry name" value="HAMP"/>
    <property type="match status" value="1"/>
</dbReference>
<dbReference type="SUPFAM" id="SSF55874">
    <property type="entry name" value="ATPase domain of HSP90 chaperone/DNA topoisomerase II/histidine kinase"/>
    <property type="match status" value="1"/>
</dbReference>
<dbReference type="PROSITE" id="PS50109">
    <property type="entry name" value="HIS_KIN"/>
    <property type="match status" value="1"/>
</dbReference>
<feature type="transmembrane region" description="Helical" evidence="9">
    <location>
        <begin position="290"/>
        <end position="312"/>
    </location>
</feature>
<dbReference type="InterPro" id="IPR050640">
    <property type="entry name" value="Bact_2-comp_sensor_kinase"/>
</dbReference>
<dbReference type="EC" id="2.7.13.3" evidence="3"/>
<evidence type="ECO:0000256" key="9">
    <source>
        <dbReference type="SAM" id="Phobius"/>
    </source>
</evidence>
<dbReference type="SMART" id="SM00387">
    <property type="entry name" value="HATPase_c"/>
    <property type="match status" value="1"/>
</dbReference>
<keyword evidence="7" id="KW-0902">Two-component regulatory system</keyword>
<evidence type="ECO:0000313" key="12">
    <source>
        <dbReference type="EMBL" id="MBU9735014.1"/>
    </source>
</evidence>
<dbReference type="GO" id="GO:0016020">
    <property type="term" value="C:membrane"/>
    <property type="evidence" value="ECO:0007669"/>
    <property type="project" value="UniProtKB-SubCell"/>
</dbReference>
<evidence type="ECO:0000256" key="7">
    <source>
        <dbReference type="ARBA" id="ARBA00023012"/>
    </source>
</evidence>
<evidence type="ECO:0000256" key="2">
    <source>
        <dbReference type="ARBA" id="ARBA00004370"/>
    </source>
</evidence>
<evidence type="ECO:0000259" key="10">
    <source>
        <dbReference type="PROSITE" id="PS50109"/>
    </source>
</evidence>
<keyword evidence="4" id="KW-0597">Phosphoprotein</keyword>
<dbReference type="PANTHER" id="PTHR34220">
    <property type="entry name" value="SENSOR HISTIDINE KINASE YPDA"/>
    <property type="match status" value="1"/>
</dbReference>
<name>A0A949JUQ5_9FIRM</name>
<dbReference type="InterPro" id="IPR010559">
    <property type="entry name" value="Sig_transdc_His_kin_internal"/>
</dbReference>
<dbReference type="SUPFAM" id="SSF158472">
    <property type="entry name" value="HAMP domain-like"/>
    <property type="match status" value="1"/>
</dbReference>
<keyword evidence="9" id="KW-1133">Transmembrane helix</keyword>
<keyword evidence="9" id="KW-0812">Transmembrane</keyword>
<dbReference type="CDD" id="cd06225">
    <property type="entry name" value="HAMP"/>
    <property type="match status" value="1"/>
</dbReference>
<evidence type="ECO:0000256" key="4">
    <source>
        <dbReference type="ARBA" id="ARBA00022553"/>
    </source>
</evidence>
<keyword evidence="8" id="KW-0175">Coiled coil</keyword>
<dbReference type="AlphaFoldDB" id="A0A949JUQ5"/>
<evidence type="ECO:0000259" key="11">
    <source>
        <dbReference type="PROSITE" id="PS50885"/>
    </source>
</evidence>
<keyword evidence="6 12" id="KW-0418">Kinase</keyword>
<comment type="catalytic activity">
    <reaction evidence="1">
        <text>ATP + protein L-histidine = ADP + protein N-phospho-L-histidine.</text>
        <dbReference type="EC" id="2.7.13.3"/>
    </reaction>
</comment>
<reference evidence="12" key="1">
    <citation type="submission" date="2021-06" db="EMBL/GenBank/DDBJ databases">
        <title>Description of novel taxa of the family Lachnospiraceae.</title>
        <authorList>
            <person name="Chaplin A.V."/>
            <person name="Sokolova S.R."/>
            <person name="Pikina A.P."/>
            <person name="Korzhanova M."/>
            <person name="Belova V."/>
            <person name="Korostin D."/>
            <person name="Efimov B.A."/>
        </authorList>
    </citation>
    <scope>NUCLEOTIDE SEQUENCE</scope>
    <source>
        <strain evidence="12">ASD5720</strain>
    </source>
</reference>
<evidence type="ECO:0000313" key="13">
    <source>
        <dbReference type="Proteomes" id="UP000712157"/>
    </source>
</evidence>
<dbReference type="InterPro" id="IPR036890">
    <property type="entry name" value="HATPase_C_sf"/>
</dbReference>
<keyword evidence="9" id="KW-0472">Membrane</keyword>
<dbReference type="InterPro" id="IPR005467">
    <property type="entry name" value="His_kinase_dom"/>
</dbReference>
<sequence>MYIKFKYKIMLILCAILAFAVTITSAIWYTNSRSMVVETMFQSMNVLLDERARELESLLKNISSQTRTLTYNNSTVDRYIHNRWENEYLNNQARTKLDENINSIYVNNTVIQSIAIGNFNGDLVYRGNRFDYEFVKENRLDEILPPDSEDVLVFAHGDSDFSPDDIMLYRNILYYGKRIGFCLVNLNRADINDIFDDVFPGNTAIRVRTRENSCLYTSSGYAAVEDSPEMTAHFDDIENGREESHRIIKDKENSEWLAISQQLFGNEIAITIAIPMDNLLSDIRSKFQNIFIITLLMMGIMLCVISILSKWISRNVDSLTRALQNFSGGTLDTKVELNSRDEFGKVAEAFNLMTDDIRQLMEDIKTKEKEKTALEIRSLQGQINMHFLFNTLNTIKNLCYVQRVTNVERLVNALMDLLHVSMENGNDYVTLQTELDYINDYLEIYKYKSVLPISCYMDVEPGLEKARILKFMIQPIVENAIIHGIEENDDSEEGLIYIKAVRINETIEIDVTDNGQGFDTSKISTFNGIGLSNTDQRIKIHFGDEYGIEVESTVGVSTVVKVRIPYKEWEA</sequence>
<dbReference type="Pfam" id="PF06580">
    <property type="entry name" value="His_kinase"/>
    <property type="match status" value="1"/>
</dbReference>
<organism evidence="12 13">
    <name type="scientific">Diplocloster agilis</name>
    <dbReference type="NCBI Taxonomy" id="2850323"/>
    <lineage>
        <taxon>Bacteria</taxon>
        <taxon>Bacillati</taxon>
        <taxon>Bacillota</taxon>
        <taxon>Clostridia</taxon>
        <taxon>Lachnospirales</taxon>
        <taxon>Lachnospiraceae</taxon>
        <taxon>Diplocloster</taxon>
    </lineage>
</organism>
<dbReference type="InterPro" id="IPR003660">
    <property type="entry name" value="HAMP_dom"/>
</dbReference>
<keyword evidence="13" id="KW-1185">Reference proteome</keyword>
<dbReference type="Pfam" id="PF00672">
    <property type="entry name" value="HAMP"/>
    <property type="match status" value="1"/>
</dbReference>
<evidence type="ECO:0000256" key="5">
    <source>
        <dbReference type="ARBA" id="ARBA00022679"/>
    </source>
</evidence>
<dbReference type="GO" id="GO:0000155">
    <property type="term" value="F:phosphorelay sensor kinase activity"/>
    <property type="evidence" value="ECO:0007669"/>
    <property type="project" value="InterPro"/>
</dbReference>
<proteinExistence type="predicted"/>
<dbReference type="InterPro" id="IPR003594">
    <property type="entry name" value="HATPase_dom"/>
</dbReference>
<dbReference type="EMBL" id="JAHQCW010000001">
    <property type="protein sequence ID" value="MBU9735014.1"/>
    <property type="molecule type" value="Genomic_DNA"/>
</dbReference>
<feature type="coiled-coil region" evidence="8">
    <location>
        <begin position="350"/>
        <end position="377"/>
    </location>
</feature>
<feature type="domain" description="HAMP" evidence="11">
    <location>
        <begin position="310"/>
        <end position="362"/>
    </location>
</feature>
<dbReference type="SMART" id="SM00304">
    <property type="entry name" value="HAMP"/>
    <property type="match status" value="1"/>
</dbReference>